<dbReference type="EMBL" id="CAKOGL010000012">
    <property type="protein sequence ID" value="CAH2092521.1"/>
    <property type="molecule type" value="Genomic_DNA"/>
</dbReference>
<dbReference type="Proteomes" id="UP001153954">
    <property type="component" value="Unassembled WGS sequence"/>
</dbReference>
<dbReference type="PROSITE" id="PS51031">
    <property type="entry name" value="BESS"/>
    <property type="match status" value="1"/>
</dbReference>
<organism evidence="5 6">
    <name type="scientific">Euphydryas editha</name>
    <name type="common">Edith's checkerspot</name>
    <dbReference type="NCBI Taxonomy" id="104508"/>
    <lineage>
        <taxon>Eukaryota</taxon>
        <taxon>Metazoa</taxon>
        <taxon>Ecdysozoa</taxon>
        <taxon>Arthropoda</taxon>
        <taxon>Hexapoda</taxon>
        <taxon>Insecta</taxon>
        <taxon>Pterygota</taxon>
        <taxon>Neoptera</taxon>
        <taxon>Endopterygota</taxon>
        <taxon>Lepidoptera</taxon>
        <taxon>Glossata</taxon>
        <taxon>Ditrysia</taxon>
        <taxon>Papilionoidea</taxon>
        <taxon>Nymphalidae</taxon>
        <taxon>Nymphalinae</taxon>
        <taxon>Euphydryas</taxon>
    </lineage>
</organism>
<proteinExistence type="predicted"/>
<keyword evidence="6" id="KW-1185">Reference proteome</keyword>
<evidence type="ECO:0000259" key="3">
    <source>
        <dbReference type="PROSITE" id="PS51029"/>
    </source>
</evidence>
<reference evidence="5" key="1">
    <citation type="submission" date="2022-03" db="EMBL/GenBank/DDBJ databases">
        <authorList>
            <person name="Tunstrom K."/>
        </authorList>
    </citation>
    <scope>NUCLEOTIDE SEQUENCE</scope>
</reference>
<feature type="domain" description="MADF" evidence="3">
    <location>
        <begin position="8"/>
        <end position="102"/>
    </location>
</feature>
<evidence type="ECO:0000313" key="5">
    <source>
        <dbReference type="EMBL" id="CAH2092521.1"/>
    </source>
</evidence>
<dbReference type="PROSITE" id="PS51029">
    <property type="entry name" value="MADF"/>
    <property type="match status" value="1"/>
</dbReference>
<protein>
    <recommendedName>
        <fullName evidence="7">MADF domain-containing protein</fullName>
    </recommendedName>
</protein>
<dbReference type="PANTHER" id="PTHR12243">
    <property type="entry name" value="MADF DOMAIN TRANSCRIPTION FACTOR"/>
    <property type="match status" value="1"/>
</dbReference>
<dbReference type="InterPro" id="IPR006578">
    <property type="entry name" value="MADF-dom"/>
</dbReference>
<dbReference type="GO" id="GO:0003677">
    <property type="term" value="F:DNA binding"/>
    <property type="evidence" value="ECO:0007669"/>
    <property type="project" value="InterPro"/>
</dbReference>
<evidence type="ECO:0000313" key="6">
    <source>
        <dbReference type="Proteomes" id="UP001153954"/>
    </source>
</evidence>
<keyword evidence="1" id="KW-0539">Nucleus</keyword>
<evidence type="ECO:0008006" key="7">
    <source>
        <dbReference type="Google" id="ProtNLM"/>
    </source>
</evidence>
<dbReference type="GO" id="GO:0006357">
    <property type="term" value="P:regulation of transcription by RNA polymerase II"/>
    <property type="evidence" value="ECO:0007669"/>
    <property type="project" value="TreeGrafter"/>
</dbReference>
<comment type="caution">
    <text evidence="5">The sequence shown here is derived from an EMBL/GenBank/DDBJ whole genome shotgun (WGS) entry which is preliminary data.</text>
</comment>
<dbReference type="GO" id="GO:0005634">
    <property type="term" value="C:nucleus"/>
    <property type="evidence" value="ECO:0007669"/>
    <property type="project" value="UniProtKB-SubCell"/>
</dbReference>
<dbReference type="InterPro" id="IPR004210">
    <property type="entry name" value="BESS_motif"/>
</dbReference>
<feature type="domain" description="BESS" evidence="4">
    <location>
        <begin position="162"/>
        <end position="201"/>
    </location>
</feature>
<name>A0AAU9TZC1_EUPED</name>
<feature type="compositionally biased region" description="Basic and acidic residues" evidence="2">
    <location>
        <begin position="137"/>
        <end position="146"/>
    </location>
</feature>
<accession>A0AAU9TZC1</accession>
<evidence type="ECO:0000259" key="4">
    <source>
        <dbReference type="PROSITE" id="PS51031"/>
    </source>
</evidence>
<dbReference type="GO" id="GO:0005667">
    <property type="term" value="C:transcription regulator complex"/>
    <property type="evidence" value="ECO:0007669"/>
    <property type="project" value="TreeGrafter"/>
</dbReference>
<evidence type="ECO:0000256" key="1">
    <source>
        <dbReference type="PROSITE-ProRule" id="PRU00371"/>
    </source>
</evidence>
<gene>
    <name evidence="5" type="ORF">EEDITHA_LOCUS8274</name>
</gene>
<sequence>MDRIDPEVLISLVQSRPGLWDKSLECHKDVVQRSNAWKEICRAFNPEFDDLNRKDKNIYLKLVMKKWTNIRDAWRKTVSEDKRKFKPYIYHEQLKFLKKNLNYRNNDYSDGDAAKDNDSDAADSLASYGNKPTKRMKTQEQDERDSSMNNAIQFMDMKNQWEDAHISFFKGLLPSLSKLDDDETLEFQAGVIRLLQEMRRRCRERSDSFPYYSMPSSSYEMPDIKKDI</sequence>
<dbReference type="SMART" id="SM00595">
    <property type="entry name" value="MADF"/>
    <property type="match status" value="1"/>
</dbReference>
<dbReference type="PANTHER" id="PTHR12243:SF67">
    <property type="entry name" value="COREPRESSOR OF PANGOLIN, ISOFORM A-RELATED"/>
    <property type="match status" value="1"/>
</dbReference>
<comment type="subcellular location">
    <subcellularLocation>
        <location evidence="1">Nucleus</location>
    </subcellularLocation>
</comment>
<dbReference type="Pfam" id="PF10545">
    <property type="entry name" value="MADF_DNA_bdg"/>
    <property type="match status" value="1"/>
</dbReference>
<evidence type="ECO:0000256" key="2">
    <source>
        <dbReference type="SAM" id="MobiDB-lite"/>
    </source>
</evidence>
<dbReference type="InterPro" id="IPR039353">
    <property type="entry name" value="TF_Adf1"/>
</dbReference>
<dbReference type="AlphaFoldDB" id="A0AAU9TZC1"/>
<feature type="region of interest" description="Disordered" evidence="2">
    <location>
        <begin position="108"/>
        <end position="146"/>
    </location>
</feature>